<evidence type="ECO:0000313" key="3">
    <source>
        <dbReference type="Proteomes" id="UP000230405"/>
    </source>
</evidence>
<feature type="transmembrane region" description="Helical" evidence="1">
    <location>
        <begin position="49"/>
        <end position="70"/>
    </location>
</feature>
<sequence length="79" mass="9245">MQQNHSSVQKKMWQSIYLYSLIFYLFVIFSCFSLIFYSIEYFQKNQITFLSVVGGFSGVVGLCCLLFFFIRELLVGKKG</sequence>
<proteinExistence type="predicted"/>
<keyword evidence="1" id="KW-1133">Transmembrane helix</keyword>
<dbReference type="AlphaFoldDB" id="A0A2M7VER6"/>
<feature type="transmembrane region" description="Helical" evidence="1">
    <location>
        <begin position="16"/>
        <end position="37"/>
    </location>
</feature>
<accession>A0A2M7VER6</accession>
<evidence type="ECO:0000313" key="2">
    <source>
        <dbReference type="EMBL" id="PIZ99035.1"/>
    </source>
</evidence>
<dbReference type="EMBL" id="PFPO01000050">
    <property type="protein sequence ID" value="PIZ99035.1"/>
    <property type="molecule type" value="Genomic_DNA"/>
</dbReference>
<gene>
    <name evidence="2" type="ORF">COX77_02800</name>
</gene>
<name>A0A2M7VER6_9BACT</name>
<protein>
    <submittedName>
        <fullName evidence="2">Uncharacterized protein</fullName>
    </submittedName>
</protein>
<organism evidence="2 3">
    <name type="scientific">Candidatus Komeilibacteria bacterium CG_4_10_14_0_2_um_filter_37_10</name>
    <dbReference type="NCBI Taxonomy" id="1974470"/>
    <lineage>
        <taxon>Bacteria</taxon>
        <taxon>Candidatus Komeiliibacteriota</taxon>
    </lineage>
</organism>
<keyword evidence="1" id="KW-0472">Membrane</keyword>
<evidence type="ECO:0000256" key="1">
    <source>
        <dbReference type="SAM" id="Phobius"/>
    </source>
</evidence>
<reference evidence="3" key="1">
    <citation type="submission" date="2017-09" db="EMBL/GenBank/DDBJ databases">
        <title>Depth-based differentiation of microbial function through sediment-hosted aquifers and enrichment of novel symbionts in the deep terrestrial subsurface.</title>
        <authorList>
            <person name="Probst A.J."/>
            <person name="Ladd B."/>
            <person name="Jarett J.K."/>
            <person name="Geller-Mcgrath D.E."/>
            <person name="Sieber C.M.K."/>
            <person name="Emerson J.B."/>
            <person name="Anantharaman K."/>
            <person name="Thomas B.C."/>
            <person name="Malmstrom R."/>
            <person name="Stieglmeier M."/>
            <person name="Klingl A."/>
            <person name="Woyke T."/>
            <person name="Ryan C.M."/>
            <person name="Banfield J.F."/>
        </authorList>
    </citation>
    <scope>NUCLEOTIDE SEQUENCE [LARGE SCALE GENOMIC DNA]</scope>
</reference>
<dbReference type="Proteomes" id="UP000230405">
    <property type="component" value="Unassembled WGS sequence"/>
</dbReference>
<comment type="caution">
    <text evidence="2">The sequence shown here is derived from an EMBL/GenBank/DDBJ whole genome shotgun (WGS) entry which is preliminary data.</text>
</comment>
<keyword evidence="1" id="KW-0812">Transmembrane</keyword>